<accession>K1YYP4</accession>
<protein>
    <recommendedName>
        <fullName evidence="4">Large ribosomal subunit protein bL34</fullName>
    </recommendedName>
    <alternativeName>
        <fullName evidence="5">50S ribosomal protein L34</fullName>
    </alternativeName>
</protein>
<comment type="caution">
    <text evidence="6">The sequence shown here is derived from an EMBL/GenBank/DDBJ whole genome shotgun (WGS) entry which is preliminary data.</text>
</comment>
<dbReference type="GO" id="GO:0003735">
    <property type="term" value="F:structural constituent of ribosome"/>
    <property type="evidence" value="ECO:0007669"/>
    <property type="project" value="InterPro"/>
</dbReference>
<dbReference type="Pfam" id="PF00468">
    <property type="entry name" value="Ribosomal_L34"/>
    <property type="match status" value="1"/>
</dbReference>
<dbReference type="InterPro" id="IPR000271">
    <property type="entry name" value="Ribosomal_bL34"/>
</dbReference>
<evidence type="ECO:0000256" key="4">
    <source>
        <dbReference type="ARBA" id="ARBA00035177"/>
    </source>
</evidence>
<dbReference type="EMBL" id="AMFJ01034013">
    <property type="protein sequence ID" value="EKD30539.1"/>
    <property type="molecule type" value="Genomic_DNA"/>
</dbReference>
<name>K1YYP4_9BACT</name>
<dbReference type="GO" id="GO:0005840">
    <property type="term" value="C:ribosome"/>
    <property type="evidence" value="ECO:0007669"/>
    <property type="project" value="UniProtKB-KW"/>
</dbReference>
<evidence type="ECO:0000256" key="1">
    <source>
        <dbReference type="ARBA" id="ARBA00010111"/>
    </source>
</evidence>
<dbReference type="GO" id="GO:0006412">
    <property type="term" value="P:translation"/>
    <property type="evidence" value="ECO:0007669"/>
    <property type="project" value="InterPro"/>
</dbReference>
<organism evidence="6">
    <name type="scientific">uncultured bacterium</name>
    <name type="common">gcode 4</name>
    <dbReference type="NCBI Taxonomy" id="1234023"/>
    <lineage>
        <taxon>Bacteria</taxon>
        <taxon>environmental samples</taxon>
    </lineage>
</organism>
<evidence type="ECO:0000256" key="3">
    <source>
        <dbReference type="ARBA" id="ARBA00023274"/>
    </source>
</evidence>
<dbReference type="GO" id="GO:1990904">
    <property type="term" value="C:ribonucleoprotein complex"/>
    <property type="evidence" value="ECO:0007669"/>
    <property type="project" value="UniProtKB-KW"/>
</dbReference>
<sequence length="94" mass="10587">MLAKFKKRKRLRTHGFLTRSLSVGGRAVLAARRRKGRHVLTVSYPTRYKLTKGKSKMHIVAGGTARVVQYPGSSKHFRVDNSARYSKTDTKAAE</sequence>
<reference evidence="6" key="1">
    <citation type="journal article" date="2012" name="Science">
        <title>Fermentation, hydrogen, and sulfur metabolism in multiple uncultivated bacterial phyla.</title>
        <authorList>
            <person name="Wrighton K.C."/>
            <person name="Thomas B.C."/>
            <person name="Sharon I."/>
            <person name="Miller C.S."/>
            <person name="Castelle C.J."/>
            <person name="VerBerkmoes N.C."/>
            <person name="Wilkins M.J."/>
            <person name="Hettich R.L."/>
            <person name="Lipton M.S."/>
            <person name="Williams K.H."/>
            <person name="Long P.E."/>
            <person name="Banfield J.F."/>
        </authorList>
    </citation>
    <scope>NUCLEOTIDE SEQUENCE [LARGE SCALE GENOMIC DNA]</scope>
</reference>
<evidence type="ECO:0000256" key="2">
    <source>
        <dbReference type="ARBA" id="ARBA00022980"/>
    </source>
</evidence>
<keyword evidence="2" id="KW-0689">Ribosomal protein</keyword>
<gene>
    <name evidence="6" type="ORF">ACD_78C00013G0001</name>
</gene>
<dbReference type="AlphaFoldDB" id="K1YYP4"/>
<evidence type="ECO:0000256" key="5">
    <source>
        <dbReference type="ARBA" id="ARBA00035489"/>
    </source>
</evidence>
<dbReference type="Gene3D" id="1.10.287.3980">
    <property type="match status" value="1"/>
</dbReference>
<proteinExistence type="inferred from homology"/>
<keyword evidence="3" id="KW-0687">Ribonucleoprotein</keyword>
<evidence type="ECO:0000313" key="6">
    <source>
        <dbReference type="EMBL" id="EKD30539.1"/>
    </source>
</evidence>
<comment type="similarity">
    <text evidence="1">Belongs to the bacterial ribosomal protein bL34 family.</text>
</comment>